<name>A0A168F802_9HYPO</name>
<gene>
    <name evidence="8" type="ORF">AAL_02150</name>
</gene>
<dbReference type="GO" id="GO:0051539">
    <property type="term" value="F:4 iron, 4 sulfur cluster binding"/>
    <property type="evidence" value="ECO:0007669"/>
    <property type="project" value="UniProtKB-KW"/>
</dbReference>
<keyword evidence="4" id="KW-0004">4Fe-4S</keyword>
<comment type="subunit">
    <text evidence="3">Monomer.</text>
</comment>
<dbReference type="GO" id="GO:0045145">
    <property type="term" value="F:single-stranded DNA 5'-3' DNA exonuclease activity"/>
    <property type="evidence" value="ECO:0007669"/>
    <property type="project" value="InterPro"/>
</dbReference>
<feature type="region of interest" description="Disordered" evidence="7">
    <location>
        <begin position="300"/>
        <end position="323"/>
    </location>
</feature>
<sequence length="559" mass="61754">MPSTIHDAHAASFSLNRLAVTDEASSECTTAVNDMDTSPRVDPESDYGSEFSPEDELLLIALVAEEQQGATKAPDLITTKQSSGTTPSAVLSGGKLARSRRNGGVFKSINTSSSLRGIASYDAQVLSASSDIADPISICDRITFPGSSRDLIASADFQTPSGNLIDDAGDESSRAQDARSPLQMFRSFPKKPLSVTDLTAGAWCELQYWFTLTRLPGGRRTRTQAMKGGSKIHKELEDEVHETARVDILTKEEGFALRMWNFVQGLRTLRDTGLTRELEVWGVVRGSFVIGVIDALSHQNPDPDFEEEDERRKKRRDPNQMTLDGFLHSGGARAAEETILPKVYLLDVKTRGSRSPVSKALLRPAKIQLLLYHLLLCDIAAGRLDFSKLFSRYGLDSGGLFSDGFVSQMSGLHTENETSTSITDMENCKNLSELVKVVEDEIRLAFPLGEASVGRTLRVQYVHREDGSQIDAHDFPVSKDALDDYLTHYMTWWHGERSAAGVDIEEAFKCRTCEFSSNCSWRMAMAKKYVSRAHEKVLARRKAAPEDSAHPMDNRNASM</sequence>
<keyword evidence="9" id="KW-1185">Reference proteome</keyword>
<keyword evidence="4" id="KW-0479">Metal-binding</keyword>
<evidence type="ECO:0000256" key="7">
    <source>
        <dbReference type="SAM" id="MobiDB-lite"/>
    </source>
</evidence>
<dbReference type="Pfam" id="PF09810">
    <property type="entry name" value="Exo5"/>
    <property type="match status" value="1"/>
</dbReference>
<evidence type="ECO:0000256" key="6">
    <source>
        <dbReference type="ARBA" id="ARBA00022839"/>
    </source>
</evidence>
<evidence type="ECO:0000256" key="4">
    <source>
        <dbReference type="ARBA" id="ARBA00022485"/>
    </source>
</evidence>
<dbReference type="GO" id="GO:0005634">
    <property type="term" value="C:nucleus"/>
    <property type="evidence" value="ECO:0007669"/>
    <property type="project" value="TreeGrafter"/>
</dbReference>
<evidence type="ECO:0000256" key="2">
    <source>
        <dbReference type="ARBA" id="ARBA00009797"/>
    </source>
</evidence>
<dbReference type="Proteomes" id="UP000078544">
    <property type="component" value="Unassembled WGS sequence"/>
</dbReference>
<comment type="caution">
    <text evidence="8">The sequence shown here is derived from an EMBL/GenBank/DDBJ whole genome shotgun (WGS) entry which is preliminary data.</text>
</comment>
<dbReference type="EMBL" id="AZGY01000003">
    <property type="protein sequence ID" value="KZZ99578.1"/>
    <property type="molecule type" value="Genomic_DNA"/>
</dbReference>
<comment type="similarity">
    <text evidence="2">Belongs to the EXO5 family.</text>
</comment>
<keyword evidence="4" id="KW-0411">Iron-sulfur</keyword>
<evidence type="ECO:0000313" key="8">
    <source>
        <dbReference type="EMBL" id="KZZ99578.1"/>
    </source>
</evidence>
<reference evidence="8 9" key="1">
    <citation type="journal article" date="2016" name="Genome Biol. Evol.">
        <title>Divergent and convergent evolution of fungal pathogenicity.</title>
        <authorList>
            <person name="Shang Y."/>
            <person name="Xiao G."/>
            <person name="Zheng P."/>
            <person name="Cen K."/>
            <person name="Zhan S."/>
            <person name="Wang C."/>
        </authorList>
    </citation>
    <scope>NUCLEOTIDE SEQUENCE [LARGE SCALE GENOMIC DNA]</scope>
    <source>
        <strain evidence="8 9">RCEF 2490</strain>
    </source>
</reference>
<dbReference type="GO" id="GO:0005739">
    <property type="term" value="C:mitochondrion"/>
    <property type="evidence" value="ECO:0007669"/>
    <property type="project" value="TreeGrafter"/>
</dbReference>
<comment type="cofactor">
    <cofactor evidence="1">
        <name>[4Fe-4S] cluster</name>
        <dbReference type="ChEBI" id="CHEBI:49883"/>
    </cofactor>
</comment>
<dbReference type="AlphaFoldDB" id="A0A168F802"/>
<evidence type="ECO:0000313" key="9">
    <source>
        <dbReference type="Proteomes" id="UP000078544"/>
    </source>
</evidence>
<dbReference type="OrthoDB" id="354769at2759"/>
<organism evidence="8 9">
    <name type="scientific">Moelleriella libera RCEF 2490</name>
    <dbReference type="NCBI Taxonomy" id="1081109"/>
    <lineage>
        <taxon>Eukaryota</taxon>
        <taxon>Fungi</taxon>
        <taxon>Dikarya</taxon>
        <taxon>Ascomycota</taxon>
        <taxon>Pezizomycotina</taxon>
        <taxon>Sordariomycetes</taxon>
        <taxon>Hypocreomycetidae</taxon>
        <taxon>Hypocreales</taxon>
        <taxon>Clavicipitaceae</taxon>
        <taxon>Moelleriella</taxon>
    </lineage>
</organism>
<dbReference type="PANTHER" id="PTHR14464">
    <property type="entry name" value="EXONUCLEASE V"/>
    <property type="match status" value="1"/>
</dbReference>
<feature type="region of interest" description="Disordered" evidence="7">
    <location>
        <begin position="71"/>
        <end position="96"/>
    </location>
</feature>
<evidence type="ECO:0000256" key="1">
    <source>
        <dbReference type="ARBA" id="ARBA00001966"/>
    </source>
</evidence>
<keyword evidence="5" id="KW-0540">Nuclease</keyword>
<keyword evidence="6" id="KW-0269">Exonuclease</keyword>
<feature type="compositionally biased region" description="Polar residues" evidence="7">
    <location>
        <begin position="78"/>
        <end position="89"/>
    </location>
</feature>
<protein>
    <submittedName>
        <fullName evidence="8">Defects-in-morphology protein 1-like, mitochondrial</fullName>
    </submittedName>
</protein>
<keyword evidence="4" id="KW-0408">Iron</keyword>
<evidence type="ECO:0000256" key="5">
    <source>
        <dbReference type="ARBA" id="ARBA00022722"/>
    </source>
</evidence>
<proteinExistence type="inferred from homology"/>
<keyword evidence="6" id="KW-0378">Hydrolase</keyword>
<dbReference type="GO" id="GO:0036297">
    <property type="term" value="P:interstrand cross-link repair"/>
    <property type="evidence" value="ECO:0007669"/>
    <property type="project" value="TreeGrafter"/>
</dbReference>
<accession>A0A168F802</accession>
<dbReference type="PANTHER" id="PTHR14464:SF4">
    <property type="entry name" value="EXONUCLEASE V"/>
    <property type="match status" value="1"/>
</dbReference>
<evidence type="ECO:0000256" key="3">
    <source>
        <dbReference type="ARBA" id="ARBA00011245"/>
    </source>
</evidence>
<feature type="region of interest" description="Disordered" evidence="7">
    <location>
        <begin position="28"/>
        <end position="51"/>
    </location>
</feature>
<dbReference type="InterPro" id="IPR019190">
    <property type="entry name" value="EXOV"/>
</dbReference>
<feature type="compositionally biased region" description="Basic and acidic residues" evidence="7">
    <location>
        <begin position="540"/>
        <end position="553"/>
    </location>
</feature>
<feature type="region of interest" description="Disordered" evidence="7">
    <location>
        <begin position="540"/>
        <end position="559"/>
    </location>
</feature>